<evidence type="ECO:0000313" key="6">
    <source>
        <dbReference type="EMBL" id="KAH6598895.1"/>
    </source>
</evidence>
<dbReference type="PANTHER" id="PTHR22589:SF103">
    <property type="entry name" value="CARNITINE O-ACETYL-TRANSFERASE, ISOFORM A-RELATED"/>
    <property type="match status" value="1"/>
</dbReference>
<evidence type="ECO:0000256" key="1">
    <source>
        <dbReference type="ARBA" id="ARBA00005232"/>
    </source>
</evidence>
<dbReference type="PROSITE" id="PS00439">
    <property type="entry name" value="ACYLTRANSF_C_1"/>
    <property type="match status" value="1"/>
</dbReference>
<name>A0ABQ8FIK1_9FUNG</name>
<evidence type="ECO:0000256" key="2">
    <source>
        <dbReference type="ARBA" id="ARBA00022679"/>
    </source>
</evidence>
<proteinExistence type="inferred from homology"/>
<keyword evidence="7" id="KW-1185">Reference proteome</keyword>
<dbReference type="PANTHER" id="PTHR22589">
    <property type="entry name" value="CARNITINE O-ACYLTRANSFERASE"/>
    <property type="match status" value="1"/>
</dbReference>
<keyword evidence="3 4" id="KW-0012">Acyltransferase</keyword>
<reference evidence="6 7" key="1">
    <citation type="submission" date="2021-02" db="EMBL/GenBank/DDBJ databases">
        <title>Variation within the Batrachochytrium salamandrivorans European outbreak.</title>
        <authorList>
            <person name="Kelly M."/>
            <person name="Pasmans F."/>
            <person name="Shea T.P."/>
            <person name="Munoz J.F."/>
            <person name="Carranza S."/>
            <person name="Cuomo C.A."/>
            <person name="Martel A."/>
        </authorList>
    </citation>
    <scope>NUCLEOTIDE SEQUENCE [LARGE SCALE GENOMIC DNA]</scope>
    <source>
        <strain evidence="6 7">AMFP18/2</strain>
    </source>
</reference>
<gene>
    <name evidence="6" type="ORF">BASA50_003402</name>
</gene>
<evidence type="ECO:0000256" key="3">
    <source>
        <dbReference type="ARBA" id="ARBA00023315"/>
    </source>
</evidence>
<dbReference type="EMBL" id="JAFCIX010000093">
    <property type="protein sequence ID" value="KAH6598895.1"/>
    <property type="molecule type" value="Genomic_DNA"/>
</dbReference>
<dbReference type="InterPro" id="IPR000542">
    <property type="entry name" value="Carn_acyl_trans"/>
</dbReference>
<feature type="domain" description="Choline/carnitine acyltransferase" evidence="5">
    <location>
        <begin position="62"/>
        <end position="621"/>
    </location>
</feature>
<dbReference type="SUPFAM" id="SSF52777">
    <property type="entry name" value="CoA-dependent acyltransferases"/>
    <property type="match status" value="2"/>
</dbReference>
<protein>
    <recommendedName>
        <fullName evidence="5">Choline/carnitine acyltransferase domain-containing protein</fullName>
    </recommendedName>
</protein>
<keyword evidence="2 4" id="KW-0808">Transferase</keyword>
<sequence length="639" mass="70830">MDLASTALRPCSMLMSTATTEHTASYPSAMANKSAAATNTLGTTTNNTRSTLYMHQNTLPKLPVPNLDETLDRYLCSVRPLLSDADFAATLAAVTEFKQPGGVGHVLQDRLIAHDKSTSKSWLIDWWNDYAYMSYRDPVVINVNYFFAFKDDKLRKDPAARAASIVTGVLAFRNLVVSEQLQPDMARKTPLCSHQYRYMFNSTRIPTSGSDTTRLVDPSKNNHIVVLRNNQFFIIQTTHSNGSQLSTVDLQAQIQKVYDQAGSTKDIPVGLLTAENRDVWTQARQKLLAVSQTNRHSIDAIESASFALCLDDSKPVTREEVSRACWHGDGRNRFFDKSLQYIIFDNGKAGFNGEHSMMDATPTSRCCDFVCEGLDRGTIDLGSNTPTPALAAPQKLAFDLTPELTQAIETAGHKFDKAVSQHDLRVAVFEGYGKNVVKKLQVSPDAYAQMAIQLAYYKMYGVCKPTYESAQTKKYGFGRTETCRSVSVESVSWVKAMENPHIPPAVKGEMGRQAIASQSSYMAAAVDGRGVDRHLLGLRLLIKPGEPKPSLFTDPAYAASCHWNLSTSQVTSEYYDGYGWGEVVSDGYGIAYQVKDDAFHFNLVSLFLKNDHLQTYLCEALHEMRTVFEASLPVPKAKL</sequence>
<comment type="similarity">
    <text evidence="1 4">Belongs to the carnitine/choline acetyltransferase family.</text>
</comment>
<comment type="caution">
    <text evidence="6">The sequence shown here is derived from an EMBL/GenBank/DDBJ whole genome shotgun (WGS) entry which is preliminary data.</text>
</comment>
<dbReference type="InterPro" id="IPR023213">
    <property type="entry name" value="CAT-like_dom_sf"/>
</dbReference>
<dbReference type="Gene3D" id="3.30.559.10">
    <property type="entry name" value="Chloramphenicol acetyltransferase-like domain"/>
    <property type="match status" value="1"/>
</dbReference>
<evidence type="ECO:0000313" key="7">
    <source>
        <dbReference type="Proteomes" id="UP001648503"/>
    </source>
</evidence>
<dbReference type="InterPro" id="IPR042231">
    <property type="entry name" value="Cho/carn_acyl_trans_2"/>
</dbReference>
<dbReference type="Proteomes" id="UP001648503">
    <property type="component" value="Unassembled WGS sequence"/>
</dbReference>
<evidence type="ECO:0000256" key="4">
    <source>
        <dbReference type="RuleBase" id="RU003801"/>
    </source>
</evidence>
<evidence type="ECO:0000259" key="5">
    <source>
        <dbReference type="Pfam" id="PF00755"/>
    </source>
</evidence>
<dbReference type="Pfam" id="PF00755">
    <property type="entry name" value="Carn_acyltransf"/>
    <property type="match status" value="1"/>
</dbReference>
<dbReference type="InterPro" id="IPR039551">
    <property type="entry name" value="Cho/carn_acyl_trans"/>
</dbReference>
<dbReference type="PROSITE" id="PS00440">
    <property type="entry name" value="ACYLTRANSF_C_2"/>
    <property type="match status" value="1"/>
</dbReference>
<accession>A0ABQ8FIK1</accession>
<organism evidence="6 7">
    <name type="scientific">Batrachochytrium salamandrivorans</name>
    <dbReference type="NCBI Taxonomy" id="1357716"/>
    <lineage>
        <taxon>Eukaryota</taxon>
        <taxon>Fungi</taxon>
        <taxon>Fungi incertae sedis</taxon>
        <taxon>Chytridiomycota</taxon>
        <taxon>Chytridiomycota incertae sedis</taxon>
        <taxon>Chytridiomycetes</taxon>
        <taxon>Rhizophydiales</taxon>
        <taxon>Rhizophydiales incertae sedis</taxon>
        <taxon>Batrachochytrium</taxon>
    </lineage>
</organism>
<dbReference type="Gene3D" id="3.30.559.70">
    <property type="entry name" value="Choline/Carnitine o-acyltransferase, domain 2"/>
    <property type="match status" value="1"/>
</dbReference>